<dbReference type="PANTHER" id="PTHR34271">
    <property type="entry name" value="NUCLEOLAR HISTONE METHYLTRANSFERASE-RELATED PROTEIN"/>
    <property type="match status" value="1"/>
</dbReference>
<dbReference type="Gene3D" id="1.10.8.850">
    <property type="entry name" value="Histone-lysine N methyltransferase , C-terminal domain-like"/>
    <property type="match status" value="1"/>
</dbReference>
<feature type="compositionally biased region" description="Basic and acidic residues" evidence="1">
    <location>
        <begin position="101"/>
        <end position="118"/>
    </location>
</feature>
<dbReference type="AlphaFoldDB" id="A0AAV1C7U4"/>
<sequence>MAPRGRPRKKTNNTRMDAAVEAMTKEYGFSDEQLIKKVANQLLKEYGVGDDAWYFIEQYSYNELLEALLRHQSGNERENPDANEDFPADLNDQENLATGEDLIKDDSMEGEKTKEHSLTDVAGPSCIHSTPPCSEIVNEQMEIHEQDENKSFPCTDSDGNSWKDIGLDQASNQRESVDATCGKVEEGSQNEVPVPAAPAGHHPVPPPKFSAPPPSLPPLKIRPPKKRVHPPNGYIDSDEEDKGDEFIEFIPAKGLKDLKPAKRRKLVWFTMELHYYDLIPSKAFASSASTSWGRKKPEKKDDHLPPASSPNNDAMERRETMATQSDWRASINNPQKNNDAMKRHETMATMSDWRAECKIHEATRRATRMATTMAQNNLKQHYGRLFFSNNVHINYTEILYRLGFNRETFGRTEDDARRVPVGWEAADPPPGHEPEHFYAESWKHWKKNLWNWKKK</sequence>
<organism evidence="3 4">
    <name type="scientific">Oldenlandia corymbosa var. corymbosa</name>
    <dbReference type="NCBI Taxonomy" id="529605"/>
    <lineage>
        <taxon>Eukaryota</taxon>
        <taxon>Viridiplantae</taxon>
        <taxon>Streptophyta</taxon>
        <taxon>Embryophyta</taxon>
        <taxon>Tracheophyta</taxon>
        <taxon>Spermatophyta</taxon>
        <taxon>Magnoliopsida</taxon>
        <taxon>eudicotyledons</taxon>
        <taxon>Gunneridae</taxon>
        <taxon>Pentapetalae</taxon>
        <taxon>asterids</taxon>
        <taxon>lamiids</taxon>
        <taxon>Gentianales</taxon>
        <taxon>Rubiaceae</taxon>
        <taxon>Rubioideae</taxon>
        <taxon>Spermacoceae</taxon>
        <taxon>Hedyotis-Oldenlandia complex</taxon>
        <taxon>Oldenlandia</taxon>
    </lineage>
</organism>
<accession>A0AAV1C7U4</accession>
<evidence type="ECO:0000256" key="1">
    <source>
        <dbReference type="SAM" id="MobiDB-lite"/>
    </source>
</evidence>
<gene>
    <name evidence="3" type="ORF">OLC1_LOCUS3546</name>
</gene>
<feature type="region of interest" description="Disordered" evidence="1">
    <location>
        <begin position="74"/>
        <end position="126"/>
    </location>
</feature>
<dbReference type="Proteomes" id="UP001161247">
    <property type="component" value="Chromosome 1"/>
</dbReference>
<evidence type="ECO:0000313" key="3">
    <source>
        <dbReference type="EMBL" id="CAI9091675.1"/>
    </source>
</evidence>
<dbReference type="InterPro" id="IPR018848">
    <property type="entry name" value="WIYLD_domain"/>
</dbReference>
<protein>
    <submittedName>
        <fullName evidence="3">OLC1v1026758C1</fullName>
    </submittedName>
</protein>
<evidence type="ECO:0000313" key="4">
    <source>
        <dbReference type="Proteomes" id="UP001161247"/>
    </source>
</evidence>
<dbReference type="EMBL" id="OX459118">
    <property type="protein sequence ID" value="CAI9091675.1"/>
    <property type="molecule type" value="Genomic_DNA"/>
</dbReference>
<reference evidence="3" key="1">
    <citation type="submission" date="2023-03" db="EMBL/GenBank/DDBJ databases">
        <authorList>
            <person name="Julca I."/>
        </authorList>
    </citation>
    <scope>NUCLEOTIDE SEQUENCE</scope>
</reference>
<feature type="region of interest" description="Disordered" evidence="1">
    <location>
        <begin position="287"/>
        <end position="338"/>
    </location>
</feature>
<feature type="region of interest" description="Disordered" evidence="1">
    <location>
        <begin position="168"/>
        <end position="240"/>
    </location>
</feature>
<evidence type="ECO:0000259" key="2">
    <source>
        <dbReference type="Pfam" id="PF10440"/>
    </source>
</evidence>
<feature type="compositionally biased region" description="Pro residues" evidence="1">
    <location>
        <begin position="203"/>
        <end position="221"/>
    </location>
</feature>
<feature type="compositionally biased region" description="Low complexity" evidence="1">
    <location>
        <begin position="192"/>
        <end position="202"/>
    </location>
</feature>
<feature type="compositionally biased region" description="Polar residues" evidence="1">
    <location>
        <begin position="321"/>
        <end position="338"/>
    </location>
</feature>
<dbReference type="Pfam" id="PF10440">
    <property type="entry name" value="WIYLD"/>
    <property type="match status" value="1"/>
</dbReference>
<dbReference type="InterPro" id="IPR043017">
    <property type="entry name" value="WIYLD_dom_sf"/>
</dbReference>
<dbReference type="PANTHER" id="PTHR34271:SF1">
    <property type="entry name" value="NUCLEOLAR HISTONE METHYLTRANSFERASE-RELATED PROTEIN"/>
    <property type="match status" value="1"/>
</dbReference>
<keyword evidence="4" id="KW-1185">Reference proteome</keyword>
<feature type="domain" description="WIYLD" evidence="2">
    <location>
        <begin position="10"/>
        <end position="72"/>
    </location>
</feature>
<proteinExistence type="predicted"/>
<name>A0AAV1C7U4_OLDCO</name>